<evidence type="ECO:0000313" key="1">
    <source>
        <dbReference type="EMBL" id="EOR92779.1"/>
    </source>
</evidence>
<name>R9GV24_9SPHI</name>
<organism evidence="1 2">
    <name type="scientific">Arcticibacter svalbardensis MN12-7</name>
    <dbReference type="NCBI Taxonomy" id="1150600"/>
    <lineage>
        <taxon>Bacteria</taxon>
        <taxon>Pseudomonadati</taxon>
        <taxon>Bacteroidota</taxon>
        <taxon>Sphingobacteriia</taxon>
        <taxon>Sphingobacteriales</taxon>
        <taxon>Sphingobacteriaceae</taxon>
        <taxon>Arcticibacter</taxon>
    </lineage>
</organism>
<protein>
    <submittedName>
        <fullName evidence="1">Uncharacterized protein</fullName>
    </submittedName>
</protein>
<dbReference type="Proteomes" id="UP000014174">
    <property type="component" value="Unassembled WGS sequence"/>
</dbReference>
<evidence type="ECO:0000313" key="2">
    <source>
        <dbReference type="Proteomes" id="UP000014174"/>
    </source>
</evidence>
<dbReference type="InterPro" id="IPR020271">
    <property type="entry name" value="Uncharacterised_MJ1172"/>
</dbReference>
<dbReference type="OrthoDB" id="827255at2"/>
<accession>R9GV24</accession>
<reference evidence="1 2" key="1">
    <citation type="journal article" date="2013" name="Genome Announc.">
        <title>Draft Genome Sequence of Arcticibacter svalbardensis Strain MN12-7T, a Member of the Family Sphingobacteriaceae Isolated from an Arctic Soil Sample.</title>
        <authorList>
            <person name="Shivaji S."/>
            <person name="Ara S."/>
            <person name="Prasad S."/>
            <person name="Manasa B.P."/>
            <person name="Begum Z."/>
            <person name="Singh A."/>
            <person name="Kumar Pinnaka A."/>
        </authorList>
    </citation>
    <scope>NUCLEOTIDE SEQUENCE [LARGE SCALE GENOMIC DNA]</scope>
    <source>
        <strain evidence="1 2">MN12-7</strain>
    </source>
</reference>
<keyword evidence="2" id="KW-1185">Reference proteome</keyword>
<proteinExistence type="predicted"/>
<sequence length="67" mass="7590">MESLLIHPESAEQLRTVKAVLKALKVQFEPQATKLPFHVLKGIDKSLQQFAAGNSISMEEFSEKHRK</sequence>
<dbReference type="AlphaFoldDB" id="R9GV24"/>
<comment type="caution">
    <text evidence="1">The sequence shown here is derived from an EMBL/GenBank/DDBJ whole genome shotgun (WGS) entry which is preliminary data.</text>
</comment>
<dbReference type="Pfam" id="PF10884">
    <property type="entry name" value="DUF2683"/>
    <property type="match status" value="1"/>
</dbReference>
<dbReference type="EMBL" id="AQPN01000143">
    <property type="protein sequence ID" value="EOR92779.1"/>
    <property type="molecule type" value="Genomic_DNA"/>
</dbReference>
<gene>
    <name evidence="1" type="ORF">ADIARSV_4061</name>
</gene>
<dbReference type="RefSeq" id="WP_016197280.1">
    <property type="nucleotide sequence ID" value="NZ_AQPN01000143.1"/>
</dbReference>